<feature type="domain" description="PucR C-terminal helix-turn-helix" evidence="2">
    <location>
        <begin position="282"/>
        <end position="338"/>
    </location>
</feature>
<evidence type="ECO:0000256" key="1">
    <source>
        <dbReference type="SAM" id="MobiDB-lite"/>
    </source>
</evidence>
<protein>
    <submittedName>
        <fullName evidence="3">ABC transporter substrate-binding protein</fullName>
    </submittedName>
</protein>
<dbReference type="InterPro" id="IPR051448">
    <property type="entry name" value="CdaR-like_regulators"/>
</dbReference>
<gene>
    <name evidence="3" type="ORF">AS594_37070</name>
</gene>
<comment type="caution">
    <text evidence="3">The sequence shown here is derived from an EMBL/GenBank/DDBJ whole genome shotgun (WGS) entry which is preliminary data.</text>
</comment>
<dbReference type="Gene3D" id="1.10.10.2840">
    <property type="entry name" value="PucR C-terminal helix-turn-helix domain"/>
    <property type="match status" value="1"/>
</dbReference>
<dbReference type="InterPro" id="IPR042070">
    <property type="entry name" value="PucR_C-HTH_sf"/>
</dbReference>
<dbReference type="EMBL" id="MEHJ01000002">
    <property type="protein sequence ID" value="OEJ21243.1"/>
    <property type="molecule type" value="Genomic_DNA"/>
</dbReference>
<dbReference type="InterPro" id="IPR025736">
    <property type="entry name" value="PucR_C-HTH_dom"/>
</dbReference>
<sequence length="344" mass="36436">MEALAVRLSGLDPYVDGAMRIVAFYDTLMRRRVDLPALARASAGLAECVAGIRLHGTGRVTRVSPDGSQTSTPPVPASTTVPITLDEEEIGTVWLERPSPPNPLDELLLDRLAIAAAAIAEQYGPARTTMADPALVELAISADSDEAARARALRLLGFAADLPVRVVAVRSRLPLGRLGGLLCPAGPVKAAPLADVGVILAAAIDPARFPAGVRAGIGAAQSPDRSWRQARTALRFTGPREPVVRYADLGALALLAEIPKDASRDNADVAAIARISGNPEDMETLHTYCATGSLRRAADLLHLHHSSVARRLEQVAKTLGIELTEPTGLLRVRLALTAWRLLDD</sequence>
<dbReference type="Proteomes" id="UP000095759">
    <property type="component" value="Unassembled WGS sequence"/>
</dbReference>
<accession>A0A1E5NY48</accession>
<dbReference type="OrthoDB" id="5051269at2"/>
<proteinExistence type="predicted"/>
<dbReference type="AlphaFoldDB" id="A0A1E5NY48"/>
<keyword evidence="4" id="KW-1185">Reference proteome</keyword>
<dbReference type="Pfam" id="PF13556">
    <property type="entry name" value="HTH_30"/>
    <property type="match status" value="1"/>
</dbReference>
<evidence type="ECO:0000313" key="3">
    <source>
        <dbReference type="EMBL" id="OEJ21243.1"/>
    </source>
</evidence>
<evidence type="ECO:0000313" key="4">
    <source>
        <dbReference type="Proteomes" id="UP000095759"/>
    </source>
</evidence>
<dbReference type="PANTHER" id="PTHR33744">
    <property type="entry name" value="CARBOHYDRATE DIACID REGULATOR"/>
    <property type="match status" value="1"/>
</dbReference>
<feature type="region of interest" description="Disordered" evidence="1">
    <location>
        <begin position="60"/>
        <end position="79"/>
    </location>
</feature>
<dbReference type="PANTHER" id="PTHR33744:SF1">
    <property type="entry name" value="DNA-BINDING TRANSCRIPTIONAL ACTIVATOR ADER"/>
    <property type="match status" value="1"/>
</dbReference>
<organism evidence="3 4">
    <name type="scientific">Streptomyces agglomeratus</name>
    <dbReference type="NCBI Taxonomy" id="285458"/>
    <lineage>
        <taxon>Bacteria</taxon>
        <taxon>Bacillati</taxon>
        <taxon>Actinomycetota</taxon>
        <taxon>Actinomycetes</taxon>
        <taxon>Kitasatosporales</taxon>
        <taxon>Streptomycetaceae</taxon>
        <taxon>Streptomyces</taxon>
    </lineage>
</organism>
<dbReference type="RefSeq" id="WP_069931767.1">
    <property type="nucleotide sequence ID" value="NZ_MEHJ01000002.1"/>
</dbReference>
<reference evidence="3 4" key="1">
    <citation type="submission" date="2016-08" db="EMBL/GenBank/DDBJ databases">
        <title>Complete genome sequence of Streptomyces agglomeratus strain 6-3-2, a novel anti-MRSA actinomycete isolated from Wuli of Tebit, China.</title>
        <authorList>
            <person name="Chen X."/>
        </authorList>
    </citation>
    <scope>NUCLEOTIDE SEQUENCE [LARGE SCALE GENOMIC DNA]</scope>
    <source>
        <strain evidence="3 4">6-3-2</strain>
    </source>
</reference>
<dbReference type="STRING" id="285458.BGM19_37145"/>
<evidence type="ECO:0000259" key="2">
    <source>
        <dbReference type="Pfam" id="PF13556"/>
    </source>
</evidence>
<name>A0A1E5NY48_9ACTN</name>